<accession>A0A8S5LJN0</accession>
<proteinExistence type="predicted"/>
<sequence>MEFEAPSIKALAKLREKLKPLDIPIYFNLPDPNVLEPFMVIGQTSSDTSKTVQTGLVIEDMSVQVDIFLPGDESRGGVERVRSEAIRMVGHNSQMATSVLKDETIGREVYHIVINLTEIIF</sequence>
<dbReference type="EMBL" id="BK015863">
    <property type="protein sequence ID" value="DAD70317.1"/>
    <property type="molecule type" value="Genomic_DNA"/>
</dbReference>
<evidence type="ECO:0000313" key="1">
    <source>
        <dbReference type="EMBL" id="DAD70317.1"/>
    </source>
</evidence>
<name>A0A8S5LJN0_9CAUD</name>
<organism evidence="1">
    <name type="scientific">Siphoviridae sp. ctVsq1</name>
    <dbReference type="NCBI Taxonomy" id="2827577"/>
    <lineage>
        <taxon>Viruses</taxon>
        <taxon>Duplodnaviria</taxon>
        <taxon>Heunggongvirae</taxon>
        <taxon>Uroviricota</taxon>
        <taxon>Caudoviricetes</taxon>
    </lineage>
</organism>
<protein>
    <submittedName>
        <fullName evidence="1">Tail completion protein</fullName>
    </submittedName>
</protein>
<reference evidence="1" key="1">
    <citation type="journal article" date="2021" name="Proc. Natl. Acad. Sci. U.S.A.">
        <title>A Catalog of Tens of Thousands of Viruses from Human Metagenomes Reveals Hidden Associations with Chronic Diseases.</title>
        <authorList>
            <person name="Tisza M.J."/>
            <person name="Buck C.B."/>
        </authorList>
    </citation>
    <scope>NUCLEOTIDE SEQUENCE</scope>
    <source>
        <strain evidence="1">CtVsq1</strain>
    </source>
</reference>